<comment type="caution">
    <text evidence="2">The sequence shown here is derived from an EMBL/GenBank/DDBJ whole genome shotgun (WGS) entry which is preliminary data.</text>
</comment>
<keyword evidence="2" id="KW-0540">Nuclease</keyword>
<organism evidence="2 3">
    <name type="scientific">Paenibacillus brevis</name>
    <dbReference type="NCBI Taxonomy" id="2841508"/>
    <lineage>
        <taxon>Bacteria</taxon>
        <taxon>Bacillati</taxon>
        <taxon>Bacillota</taxon>
        <taxon>Bacilli</taxon>
        <taxon>Bacillales</taxon>
        <taxon>Paenibacillaceae</taxon>
        <taxon>Paenibacillus</taxon>
    </lineage>
</organism>
<evidence type="ECO:0000313" key="3">
    <source>
        <dbReference type="Proteomes" id="UP000743001"/>
    </source>
</evidence>
<feature type="domain" description="HNH endonuclease 5" evidence="1">
    <location>
        <begin position="6"/>
        <end position="55"/>
    </location>
</feature>
<evidence type="ECO:0000259" key="1">
    <source>
        <dbReference type="Pfam" id="PF14279"/>
    </source>
</evidence>
<evidence type="ECO:0000313" key="2">
    <source>
        <dbReference type="EMBL" id="MBU5672192.1"/>
    </source>
</evidence>
<dbReference type="EMBL" id="JAHLQJ010000007">
    <property type="protein sequence ID" value="MBU5672192.1"/>
    <property type="molecule type" value="Genomic_DNA"/>
</dbReference>
<name>A0ABS6FPN6_9BACL</name>
<dbReference type="Proteomes" id="UP000743001">
    <property type="component" value="Unassembled WGS sequence"/>
</dbReference>
<gene>
    <name evidence="2" type="ORF">KQJ23_10195</name>
</gene>
<sequence length="287" mass="32896">MDESLCIICGTVKKGTEEHIIPKSLGNESLKIYCVCKECNSGLGANVDSYLVNHMFTQIIRQSLGLKGQSGEVPNPFKKGYDREGNIVHVNGDFVPRTLPRLEQVGTKVRITAPSRELALTMLRKKLSRQGFSDVQIEQYIERENIIREENVHHPEIRYDMTVDLNKFYLSALKIAYEYGYHKLGKLFYNDETAQYIRMILFNASNGNFDYTYEKVRLLPSFMTHIIEKAQGVNCHMLFLHQDTANQLIVDVILFMTPVLSFSVCISNNALKYRIGNEFITEIVPIQ</sequence>
<reference evidence="2 3" key="1">
    <citation type="submission" date="2021-06" db="EMBL/GenBank/DDBJ databases">
        <authorList>
            <person name="Sun Q."/>
            <person name="Li D."/>
        </authorList>
    </citation>
    <scope>NUCLEOTIDE SEQUENCE [LARGE SCALE GENOMIC DNA]</scope>
    <source>
        <strain evidence="2 3">MSJ-6</strain>
    </source>
</reference>
<dbReference type="GO" id="GO:0004519">
    <property type="term" value="F:endonuclease activity"/>
    <property type="evidence" value="ECO:0007669"/>
    <property type="project" value="UniProtKB-KW"/>
</dbReference>
<keyword evidence="2" id="KW-0255">Endonuclease</keyword>
<keyword evidence="3" id="KW-1185">Reference proteome</keyword>
<proteinExistence type="predicted"/>
<dbReference type="Pfam" id="PF14279">
    <property type="entry name" value="HNH_5"/>
    <property type="match status" value="1"/>
</dbReference>
<accession>A0ABS6FPN6</accession>
<keyword evidence="2" id="KW-0378">Hydrolase</keyword>
<protein>
    <submittedName>
        <fullName evidence="2">HNH endonuclease</fullName>
    </submittedName>
</protein>
<dbReference type="RefSeq" id="WP_216478723.1">
    <property type="nucleotide sequence ID" value="NZ_JAHLQJ010000007.1"/>
</dbReference>
<dbReference type="InterPro" id="IPR029471">
    <property type="entry name" value="HNH_5"/>
</dbReference>